<dbReference type="Pfam" id="PF20067">
    <property type="entry name" value="SSL_N"/>
    <property type="match status" value="1"/>
</dbReference>
<evidence type="ECO:0000259" key="3">
    <source>
        <dbReference type="SMART" id="SM00635"/>
    </source>
</evidence>
<dbReference type="RefSeq" id="WP_295818968.1">
    <property type="nucleotide sequence ID" value="NZ_JBHRZG010000024.1"/>
</dbReference>
<gene>
    <name evidence="4" type="ORF">ACFOSB_16400</name>
</gene>
<proteinExistence type="predicted"/>
<dbReference type="InterPro" id="IPR008979">
    <property type="entry name" value="Galactose-bd-like_sf"/>
</dbReference>
<dbReference type="InterPro" id="IPR008964">
    <property type="entry name" value="Invasin/intimin_cell_adhesion"/>
</dbReference>
<dbReference type="Pfam" id="PF02368">
    <property type="entry name" value="Big_2"/>
    <property type="match status" value="1"/>
</dbReference>
<dbReference type="Gene3D" id="2.120.10.30">
    <property type="entry name" value="TolB, C-terminal domain"/>
    <property type="match status" value="1"/>
</dbReference>
<accession>A0ABV7ZEA4</accession>
<protein>
    <submittedName>
        <fullName evidence="4">Ig-like domain-containing protein</fullName>
    </submittedName>
</protein>
<evidence type="ECO:0000256" key="2">
    <source>
        <dbReference type="SAM" id="SignalP"/>
    </source>
</evidence>
<reference evidence="5" key="1">
    <citation type="journal article" date="2019" name="Int. J. Syst. Evol. Microbiol.">
        <title>The Global Catalogue of Microorganisms (GCM) 10K type strain sequencing project: providing services to taxonomists for standard genome sequencing and annotation.</title>
        <authorList>
            <consortium name="The Broad Institute Genomics Platform"/>
            <consortium name="The Broad Institute Genome Sequencing Center for Infectious Disease"/>
            <person name="Wu L."/>
            <person name="Ma J."/>
        </authorList>
    </citation>
    <scope>NUCLEOTIDE SEQUENCE [LARGE SCALE GENOMIC DNA]</scope>
    <source>
        <strain evidence="5">CCTCC AB 2017081</strain>
    </source>
</reference>
<name>A0ABV7ZEA4_9DEIO</name>
<feature type="signal peptide" evidence="2">
    <location>
        <begin position="1"/>
        <end position="30"/>
    </location>
</feature>
<dbReference type="Pfam" id="PF13205">
    <property type="entry name" value="Big_5"/>
    <property type="match status" value="1"/>
</dbReference>
<dbReference type="SUPFAM" id="SSF49373">
    <property type="entry name" value="Invasin/intimin cell-adhesion fragments"/>
    <property type="match status" value="1"/>
</dbReference>
<comment type="caution">
    <text evidence="4">The sequence shown here is derived from an EMBL/GenBank/DDBJ whole genome shotgun (WGS) entry which is preliminary data.</text>
</comment>
<dbReference type="Proteomes" id="UP001595803">
    <property type="component" value="Unassembled WGS sequence"/>
</dbReference>
<dbReference type="SUPFAM" id="SSF63829">
    <property type="entry name" value="Calcium-dependent phosphotriesterase"/>
    <property type="match status" value="1"/>
</dbReference>
<sequence>MTQLPRLPARPIALSAFVLTALMTACNPQGGTSTVTGVTVSPATVTLPPSSTASLTATVSGTGSFTQTVTWTSSDSSVAKVDANGVVTAIKTGTVTVTATSTSDTSKSGAAKVTVDPTAFPSEGVKVNFQPTTTAAISGYAVDSGAPYNDTRGYGWITQATATAGTASHAPLDLSKNTRDRKIAGVEPRLNTFIHMQYTSGSADGTATPGAWEYKVPNGTYTVTVAVGDATSIDSTNVINVENQPAITAFTPVNERHFRASTLRVNVTDGRITVDARTGTNTKLAYAIIAPGTRPSVATTSPDEGQTLVFLDDSFTADLNTVKSSNATGVGIDAKTLTASSVKLTNLATGAAVAATLNTSGGGDAIVLKPTADLAPNTRFRVDVTSGLKDNAGNAFLPYSTTFTTGTSRRGNSALAFTQVKLPNVPTNKAYTSVEIGPDGKLYAATLGGEILRFAINADGTLAAPQIISSLIAQQGPRTIIGLKFDPTSTADNLILWISNNNIYDFTKDVPDWTGKITRLSGPNLGTVQDVVTGLPRSVKDHLTNSVAFNPKESGVLYVLQGSNSAMGAADPTWGNRPERLLSGAMLRLDLNKLPQSAWPLNAKTSDGGTYNPYAAGAPLTLYATGIRNGYDMVWHTNGQLYVPTNGSAAGGNTPAGAPGAPCADGTTYSGPSVPPLTNASLQNDYLFRIQPGGYYGHPNTLRCQFVMNGGNPTNVADPAEVVAFGSNSGYPVGTMPDRNYKGFAFNFGEHASANGAIEEYSTVSTSATKNKLMVVRYSKQKDIIVLTPGGANLDIVSAQEGVAGLTFSPSPLDLTENRTNGFLYVAQLDETTGSGTITLAKPK</sequence>
<dbReference type="InterPro" id="IPR011042">
    <property type="entry name" value="6-blade_b-propeller_TolB-like"/>
</dbReference>
<dbReference type="InterPro" id="IPR003343">
    <property type="entry name" value="Big_2"/>
</dbReference>
<dbReference type="SMART" id="SM00635">
    <property type="entry name" value="BID_2"/>
    <property type="match status" value="1"/>
</dbReference>
<dbReference type="EMBL" id="JBHRZG010000024">
    <property type="protein sequence ID" value="MFC3834436.1"/>
    <property type="molecule type" value="Genomic_DNA"/>
</dbReference>
<keyword evidence="1 2" id="KW-0732">Signal</keyword>
<feature type="domain" description="BIG2" evidence="3">
    <location>
        <begin position="34"/>
        <end position="111"/>
    </location>
</feature>
<keyword evidence="5" id="KW-1185">Reference proteome</keyword>
<evidence type="ECO:0000256" key="1">
    <source>
        <dbReference type="ARBA" id="ARBA00022729"/>
    </source>
</evidence>
<dbReference type="SUPFAM" id="SSF49785">
    <property type="entry name" value="Galactose-binding domain-like"/>
    <property type="match status" value="1"/>
</dbReference>
<dbReference type="PROSITE" id="PS51257">
    <property type="entry name" value="PROKAR_LIPOPROTEIN"/>
    <property type="match status" value="1"/>
</dbReference>
<evidence type="ECO:0000313" key="5">
    <source>
        <dbReference type="Proteomes" id="UP001595803"/>
    </source>
</evidence>
<feature type="chain" id="PRO_5045573449" evidence="2">
    <location>
        <begin position="31"/>
        <end position="844"/>
    </location>
</feature>
<dbReference type="InterPro" id="IPR032812">
    <property type="entry name" value="SbsA_Ig"/>
</dbReference>
<organism evidence="4 5">
    <name type="scientific">Deinococcus rufus</name>
    <dbReference type="NCBI Taxonomy" id="2136097"/>
    <lineage>
        <taxon>Bacteria</taxon>
        <taxon>Thermotogati</taxon>
        <taxon>Deinococcota</taxon>
        <taxon>Deinococci</taxon>
        <taxon>Deinococcales</taxon>
        <taxon>Deinococcaceae</taxon>
        <taxon>Deinococcus</taxon>
    </lineage>
</organism>
<dbReference type="Gene3D" id="2.60.120.430">
    <property type="entry name" value="Galactose-binding lectin"/>
    <property type="match status" value="1"/>
</dbReference>
<dbReference type="Gene3D" id="2.60.40.1080">
    <property type="match status" value="1"/>
</dbReference>
<evidence type="ECO:0000313" key="4">
    <source>
        <dbReference type="EMBL" id="MFC3834436.1"/>
    </source>
</evidence>